<dbReference type="Proteomes" id="UP001501444">
    <property type="component" value="Unassembled WGS sequence"/>
</dbReference>
<organism evidence="1 2">
    <name type="scientific">Dactylosporangium salmoneum</name>
    <dbReference type="NCBI Taxonomy" id="53361"/>
    <lineage>
        <taxon>Bacteria</taxon>
        <taxon>Bacillati</taxon>
        <taxon>Actinomycetota</taxon>
        <taxon>Actinomycetes</taxon>
        <taxon>Micromonosporales</taxon>
        <taxon>Micromonosporaceae</taxon>
        <taxon>Dactylosporangium</taxon>
    </lineage>
</organism>
<accession>A0ABN3FJX8</accession>
<dbReference type="RefSeq" id="WP_344611088.1">
    <property type="nucleotide sequence ID" value="NZ_BAAARV010000006.1"/>
</dbReference>
<sequence length="127" mass="14316">MPDTAADWHRLCTANDLSVEGTRIRVAFDNGRSHRVRVHETDDGYLLTATIVGWNVVQGLDEPYGMVWSRNRHSRLVGYRIDGSGALVAHGWTPRAGLTAKAFQALVRTIAREADRYELQLTGRDRR</sequence>
<evidence type="ECO:0000313" key="2">
    <source>
        <dbReference type="Proteomes" id="UP001501444"/>
    </source>
</evidence>
<comment type="caution">
    <text evidence="1">The sequence shown here is derived from an EMBL/GenBank/DDBJ whole genome shotgun (WGS) entry which is preliminary data.</text>
</comment>
<reference evidence="1 2" key="1">
    <citation type="journal article" date="2019" name="Int. J. Syst. Evol. Microbiol.">
        <title>The Global Catalogue of Microorganisms (GCM) 10K type strain sequencing project: providing services to taxonomists for standard genome sequencing and annotation.</title>
        <authorList>
            <consortium name="The Broad Institute Genomics Platform"/>
            <consortium name="The Broad Institute Genome Sequencing Center for Infectious Disease"/>
            <person name="Wu L."/>
            <person name="Ma J."/>
        </authorList>
    </citation>
    <scope>NUCLEOTIDE SEQUENCE [LARGE SCALE GENOMIC DNA]</scope>
    <source>
        <strain evidence="1 2">JCM 3272</strain>
    </source>
</reference>
<keyword evidence="2" id="KW-1185">Reference proteome</keyword>
<name>A0ABN3FJX8_9ACTN</name>
<evidence type="ECO:0000313" key="1">
    <source>
        <dbReference type="EMBL" id="GAA2331917.1"/>
    </source>
</evidence>
<protein>
    <recommendedName>
        <fullName evidence="3">YbjN domain-containing protein</fullName>
    </recommendedName>
</protein>
<gene>
    <name evidence="1" type="ORF">GCM10010170_010700</name>
</gene>
<evidence type="ECO:0008006" key="3">
    <source>
        <dbReference type="Google" id="ProtNLM"/>
    </source>
</evidence>
<dbReference type="EMBL" id="BAAARV010000006">
    <property type="protein sequence ID" value="GAA2331917.1"/>
    <property type="molecule type" value="Genomic_DNA"/>
</dbReference>
<proteinExistence type="predicted"/>